<evidence type="ECO:0000256" key="1">
    <source>
        <dbReference type="ARBA" id="ARBA00022630"/>
    </source>
</evidence>
<dbReference type="AlphaFoldDB" id="A0AAU2JRY1"/>
<organism evidence="7">
    <name type="scientific">Streptomyces sp. NBC_00049</name>
    <dbReference type="NCBI Taxonomy" id="2903617"/>
    <lineage>
        <taxon>Bacteria</taxon>
        <taxon>Bacillati</taxon>
        <taxon>Actinomycetota</taxon>
        <taxon>Actinomycetes</taxon>
        <taxon>Kitasatosporales</taxon>
        <taxon>Streptomycetaceae</taxon>
        <taxon>Streptomyces</taxon>
    </lineage>
</organism>
<dbReference type="Gene3D" id="3.20.20.30">
    <property type="entry name" value="Luciferase-like domain"/>
    <property type="match status" value="1"/>
</dbReference>
<dbReference type="GO" id="GO:0016705">
    <property type="term" value="F:oxidoreductase activity, acting on paired donors, with incorporation or reduction of molecular oxygen"/>
    <property type="evidence" value="ECO:0007669"/>
    <property type="project" value="InterPro"/>
</dbReference>
<protein>
    <submittedName>
        <fullName evidence="7">LLM class flavin-dependent oxidoreductase</fullName>
    </submittedName>
</protein>
<comment type="similarity">
    <text evidence="5">Belongs to the NtaA/SnaA/DszA monooxygenase family.</text>
</comment>
<evidence type="ECO:0000256" key="3">
    <source>
        <dbReference type="ARBA" id="ARBA00023002"/>
    </source>
</evidence>
<keyword evidence="4" id="KW-0503">Monooxygenase</keyword>
<evidence type="ECO:0000256" key="5">
    <source>
        <dbReference type="ARBA" id="ARBA00033748"/>
    </source>
</evidence>
<keyword evidence="1" id="KW-0285">Flavoprotein</keyword>
<dbReference type="PANTHER" id="PTHR30011:SF16">
    <property type="entry name" value="C2H2 FINGER DOMAIN TRANSCRIPTION FACTOR (EUROFUNG)-RELATED"/>
    <property type="match status" value="1"/>
</dbReference>
<dbReference type="PANTHER" id="PTHR30011">
    <property type="entry name" value="ALKANESULFONATE MONOOXYGENASE-RELATED"/>
    <property type="match status" value="1"/>
</dbReference>
<evidence type="ECO:0000256" key="4">
    <source>
        <dbReference type="ARBA" id="ARBA00023033"/>
    </source>
</evidence>
<evidence type="ECO:0000313" key="7">
    <source>
        <dbReference type="EMBL" id="WTU74692.1"/>
    </source>
</evidence>
<dbReference type="PIRSF" id="PIRSF000337">
    <property type="entry name" value="NTA_MOA"/>
    <property type="match status" value="1"/>
</dbReference>
<evidence type="ECO:0000256" key="2">
    <source>
        <dbReference type="ARBA" id="ARBA00022643"/>
    </source>
</evidence>
<accession>A0AAU2JRY1</accession>
<reference evidence="7" key="1">
    <citation type="submission" date="2022-10" db="EMBL/GenBank/DDBJ databases">
        <title>The complete genomes of actinobacterial strains from the NBC collection.</title>
        <authorList>
            <person name="Joergensen T.S."/>
            <person name="Alvarez Arevalo M."/>
            <person name="Sterndorff E.B."/>
            <person name="Faurdal D."/>
            <person name="Vuksanovic O."/>
            <person name="Mourched A.-S."/>
            <person name="Charusanti P."/>
            <person name="Shaw S."/>
            <person name="Blin K."/>
            <person name="Weber T."/>
        </authorList>
    </citation>
    <scope>NUCLEOTIDE SEQUENCE</scope>
    <source>
        <strain evidence="7">NBC_00049</strain>
    </source>
</reference>
<dbReference type="InterPro" id="IPR036661">
    <property type="entry name" value="Luciferase-like_sf"/>
</dbReference>
<dbReference type="SUPFAM" id="SSF51679">
    <property type="entry name" value="Bacterial luciferase-like"/>
    <property type="match status" value="1"/>
</dbReference>
<dbReference type="Pfam" id="PF00296">
    <property type="entry name" value="Bac_luciferase"/>
    <property type="match status" value="1"/>
</dbReference>
<dbReference type="InterPro" id="IPR051260">
    <property type="entry name" value="Diverse_substr_monoxygenases"/>
</dbReference>
<feature type="domain" description="Luciferase-like" evidence="6">
    <location>
        <begin position="14"/>
        <end position="204"/>
    </location>
</feature>
<proteinExistence type="inferred from homology"/>
<dbReference type="InterPro" id="IPR016215">
    <property type="entry name" value="NTA_MOA"/>
</dbReference>
<gene>
    <name evidence="7" type="ORF">OG327_16000</name>
</gene>
<sequence length="340" mass="35261">MLLGYELPEAGLTDPARFLVSSATKAEAAGVDFLVLGDRPAARPGGAGTPASIIAASLLAVSTTHIGLVMNAALAYYEPYNLARMVASLDHIGKGRAGWQVLTGPDGAADANHRREGVDPAAGRDARAAEFVPVVQDLWDTWEDGAFVHDKATGRFIDGERIHALDHRGPALQVRGPLNVVRPPQGRPVVLAPAADPLVAPAADVLTVGNPDSAAAAAPDAGGRPVLGVVTPFVAATGALARELHARAGSPESDEHSAVLVGDARQVAERLTAWADQGPVDGFILRFPLAEGVDAFTDAVLPLLGATRPERATTLRGRFGLSKPANRIADRVTAGTERGR</sequence>
<name>A0AAU2JRY1_9ACTN</name>
<evidence type="ECO:0000259" key="6">
    <source>
        <dbReference type="Pfam" id="PF00296"/>
    </source>
</evidence>
<keyword evidence="3" id="KW-0560">Oxidoreductase</keyword>
<dbReference type="GO" id="GO:0004497">
    <property type="term" value="F:monooxygenase activity"/>
    <property type="evidence" value="ECO:0007669"/>
    <property type="project" value="UniProtKB-KW"/>
</dbReference>
<keyword evidence="2" id="KW-0288">FMN</keyword>
<dbReference type="InterPro" id="IPR011251">
    <property type="entry name" value="Luciferase-like_dom"/>
</dbReference>
<dbReference type="EMBL" id="CP108264">
    <property type="protein sequence ID" value="WTU74692.1"/>
    <property type="molecule type" value="Genomic_DNA"/>
</dbReference>